<dbReference type="AlphaFoldDB" id="A0A1L3JBV7"/>
<dbReference type="Proteomes" id="UP000242561">
    <property type="component" value="Chromosome"/>
</dbReference>
<evidence type="ECO:0000256" key="4">
    <source>
        <dbReference type="ARBA" id="ARBA00022989"/>
    </source>
</evidence>
<feature type="transmembrane region" description="Helical" evidence="6">
    <location>
        <begin position="54"/>
        <end position="72"/>
    </location>
</feature>
<dbReference type="PANTHER" id="PTHR30619">
    <property type="entry name" value="DNA INTERNALIZATION/COMPETENCE PROTEIN COMEC/REC2"/>
    <property type="match status" value="1"/>
</dbReference>
<sequence length="715" mass="80043">MNFQSHIINFYKRRHDITHACDMWLDKQNDLYFACPVIFAACGIYSWFSYGYDGIIAIIIFGAALFLLSYFFTQGSLIRQLFFRCSIAFFIGLSSIIVHNYFNAPKFIERPFIAKFYAHVDGVEQLPSRHKIRLILDSEGKHGLPRKIRVSYKTNDEVKQIAKNDIILVKARLMPPSQRQIPWGYDFAQKSWFEGVGATGAGLGAPIIIKKHHLQWGIEQSRQAVAQYIAGRSNDAARGIAVTLATGDRGYIGEEDAEALRNSGLAHLLSISGLHVTAVTGAVFLIISKILSLFPAFALRRPIPIYAAGGGAIAAIIYTLMTGSEIPTIRSCIAALLILTAISIGRQALTLRVIAAGIVVVILLWPQALVGPSFQLSFAAVTTIILLHQSKWMKDLTTRREESYFRKIGRFAISLLITGLAIEMILSPIALFHFHKTGIYGAAANLFAIPWVTFLVMPVQALAMFLDILSLGGPIWAICNILIEILNNLAHFVSSASGSLLRVPAIEGWQFAILTASMLFFGLVQSRIKWVGILIYCAMLMMIFVQPKPDLFILSDGKHLILDHEGQGILLRSRTGDYTSEMLSEAIAQPNDAISMDEYEGANCNMDSCIFQIAQQNKRPHLIILATRSDYLIPAMELAATCRRVDIVISSRYLPQTCQPRWIKIDKGYLQENGGVAFFTKERRMMTVADQDRHKPWTRFIENKKWPRRNEQHAK</sequence>
<feature type="transmembrane region" description="Helical" evidence="6">
    <location>
        <begin position="31"/>
        <end position="48"/>
    </location>
</feature>
<name>A0A1L3JBV7_9SPHN</name>
<feature type="domain" description="ComEC/Rec2-related protein" evidence="7">
    <location>
        <begin position="244"/>
        <end position="525"/>
    </location>
</feature>
<keyword evidence="9" id="KW-1185">Reference proteome</keyword>
<reference evidence="8 9" key="1">
    <citation type="submission" date="2016-11" db="EMBL/GenBank/DDBJ databases">
        <title>Sphingorhabdus sp. LPB0140, isolated from marine environment.</title>
        <authorList>
            <person name="Kim E."/>
            <person name="Yi H."/>
        </authorList>
    </citation>
    <scope>NUCLEOTIDE SEQUENCE [LARGE SCALE GENOMIC DNA]</scope>
    <source>
        <strain evidence="8 9">LPB0140</strain>
    </source>
</reference>
<keyword evidence="5 6" id="KW-0472">Membrane</keyword>
<feature type="transmembrane region" description="Helical" evidence="6">
    <location>
        <begin position="464"/>
        <end position="483"/>
    </location>
</feature>
<feature type="transmembrane region" description="Helical" evidence="6">
    <location>
        <begin position="303"/>
        <end position="321"/>
    </location>
</feature>
<dbReference type="EMBL" id="CP018154">
    <property type="protein sequence ID" value="APG62610.1"/>
    <property type="molecule type" value="Genomic_DNA"/>
</dbReference>
<feature type="transmembrane region" description="Helical" evidence="6">
    <location>
        <begin position="528"/>
        <end position="545"/>
    </location>
</feature>
<feature type="transmembrane region" description="Helical" evidence="6">
    <location>
        <begin position="81"/>
        <end position="102"/>
    </location>
</feature>
<dbReference type="PANTHER" id="PTHR30619:SF1">
    <property type="entry name" value="RECOMBINATION PROTEIN 2"/>
    <property type="match status" value="1"/>
</dbReference>
<evidence type="ECO:0000313" key="9">
    <source>
        <dbReference type="Proteomes" id="UP000242561"/>
    </source>
</evidence>
<comment type="subcellular location">
    <subcellularLocation>
        <location evidence="1">Cell membrane</location>
        <topology evidence="1">Multi-pass membrane protein</topology>
    </subcellularLocation>
</comment>
<evidence type="ECO:0000256" key="6">
    <source>
        <dbReference type="SAM" id="Phobius"/>
    </source>
</evidence>
<organism evidence="8 9">
    <name type="scientific">Sphingorhabdus lutea</name>
    <dbReference type="NCBI Taxonomy" id="1913578"/>
    <lineage>
        <taxon>Bacteria</taxon>
        <taxon>Pseudomonadati</taxon>
        <taxon>Pseudomonadota</taxon>
        <taxon>Alphaproteobacteria</taxon>
        <taxon>Sphingomonadales</taxon>
        <taxon>Sphingomonadaceae</taxon>
        <taxon>Sphingorhabdus</taxon>
    </lineage>
</organism>
<feature type="transmembrane region" description="Helical" evidence="6">
    <location>
        <begin position="351"/>
        <end position="368"/>
    </location>
</feature>
<keyword evidence="2" id="KW-1003">Cell membrane</keyword>
<gene>
    <name evidence="8" type="ORF">LPB140_07225</name>
</gene>
<dbReference type="NCBIfam" id="TIGR00360">
    <property type="entry name" value="ComEC_N-term"/>
    <property type="match status" value="1"/>
</dbReference>
<evidence type="ECO:0000256" key="5">
    <source>
        <dbReference type="ARBA" id="ARBA00023136"/>
    </source>
</evidence>
<dbReference type="InterPro" id="IPR004477">
    <property type="entry name" value="ComEC_N"/>
</dbReference>
<dbReference type="STRING" id="1913578.LPB140_07225"/>
<proteinExistence type="predicted"/>
<feature type="transmembrane region" description="Helical" evidence="6">
    <location>
        <begin position="503"/>
        <end position="521"/>
    </location>
</feature>
<keyword evidence="3 6" id="KW-0812">Transmembrane</keyword>
<evidence type="ECO:0000256" key="1">
    <source>
        <dbReference type="ARBA" id="ARBA00004651"/>
    </source>
</evidence>
<feature type="transmembrane region" description="Helical" evidence="6">
    <location>
        <begin position="268"/>
        <end position="291"/>
    </location>
</feature>
<keyword evidence="4 6" id="KW-1133">Transmembrane helix</keyword>
<feature type="transmembrane region" description="Helical" evidence="6">
    <location>
        <begin position="438"/>
        <end position="457"/>
    </location>
</feature>
<evidence type="ECO:0000256" key="3">
    <source>
        <dbReference type="ARBA" id="ARBA00022692"/>
    </source>
</evidence>
<dbReference type="Pfam" id="PF03772">
    <property type="entry name" value="Competence"/>
    <property type="match status" value="1"/>
</dbReference>
<evidence type="ECO:0000256" key="2">
    <source>
        <dbReference type="ARBA" id="ARBA00022475"/>
    </source>
</evidence>
<feature type="transmembrane region" description="Helical" evidence="6">
    <location>
        <begin position="411"/>
        <end position="432"/>
    </location>
</feature>
<accession>A0A1L3JBV7</accession>
<dbReference type="InterPro" id="IPR052159">
    <property type="entry name" value="Competence_DNA_uptake"/>
</dbReference>
<feature type="transmembrane region" description="Helical" evidence="6">
    <location>
        <begin position="374"/>
        <end position="390"/>
    </location>
</feature>
<evidence type="ECO:0000313" key="8">
    <source>
        <dbReference type="EMBL" id="APG62610.1"/>
    </source>
</evidence>
<dbReference type="GO" id="GO:0005886">
    <property type="term" value="C:plasma membrane"/>
    <property type="evidence" value="ECO:0007669"/>
    <property type="project" value="UniProtKB-SubCell"/>
</dbReference>
<dbReference type="KEGG" id="sphl:LPB140_07225"/>
<evidence type="ECO:0000259" key="7">
    <source>
        <dbReference type="Pfam" id="PF03772"/>
    </source>
</evidence>
<protein>
    <recommendedName>
        <fullName evidence="7">ComEC/Rec2-related protein domain-containing protein</fullName>
    </recommendedName>
</protein>
<feature type="transmembrane region" description="Helical" evidence="6">
    <location>
        <begin position="327"/>
        <end position="344"/>
    </location>
</feature>